<evidence type="ECO:0000313" key="2">
    <source>
        <dbReference type="Proteomes" id="UP000324222"/>
    </source>
</evidence>
<comment type="caution">
    <text evidence="1">The sequence shown here is derived from an EMBL/GenBank/DDBJ whole genome shotgun (WGS) entry which is preliminary data.</text>
</comment>
<accession>A0A5B7CF28</accession>
<sequence>MSIKSLDPEGIIQDMQHQVRMWNMKSVAKFSNCNMTCDVAMTKYITAMAAVVSSAGDAELFLTEATVAGFLVWCPLSVTEGLAHIPQVGHLQLGL</sequence>
<keyword evidence="2" id="KW-1185">Reference proteome</keyword>
<dbReference type="EMBL" id="VSRR010000018">
    <property type="protein sequence ID" value="MPC08129.1"/>
    <property type="molecule type" value="Genomic_DNA"/>
</dbReference>
<proteinExistence type="predicted"/>
<gene>
    <name evidence="1" type="ORF">E2C01_000705</name>
</gene>
<evidence type="ECO:0000313" key="1">
    <source>
        <dbReference type="EMBL" id="MPC08129.1"/>
    </source>
</evidence>
<organism evidence="1 2">
    <name type="scientific">Portunus trituberculatus</name>
    <name type="common">Swimming crab</name>
    <name type="synonym">Neptunus trituberculatus</name>
    <dbReference type="NCBI Taxonomy" id="210409"/>
    <lineage>
        <taxon>Eukaryota</taxon>
        <taxon>Metazoa</taxon>
        <taxon>Ecdysozoa</taxon>
        <taxon>Arthropoda</taxon>
        <taxon>Crustacea</taxon>
        <taxon>Multicrustacea</taxon>
        <taxon>Malacostraca</taxon>
        <taxon>Eumalacostraca</taxon>
        <taxon>Eucarida</taxon>
        <taxon>Decapoda</taxon>
        <taxon>Pleocyemata</taxon>
        <taxon>Brachyura</taxon>
        <taxon>Eubrachyura</taxon>
        <taxon>Portunoidea</taxon>
        <taxon>Portunidae</taxon>
        <taxon>Portuninae</taxon>
        <taxon>Portunus</taxon>
    </lineage>
</organism>
<reference evidence="1 2" key="1">
    <citation type="submission" date="2019-05" db="EMBL/GenBank/DDBJ databases">
        <title>Another draft genome of Portunus trituberculatus and its Hox gene families provides insights of decapod evolution.</title>
        <authorList>
            <person name="Jeong J.-H."/>
            <person name="Song I."/>
            <person name="Kim S."/>
            <person name="Choi T."/>
            <person name="Kim D."/>
            <person name="Ryu S."/>
            <person name="Kim W."/>
        </authorList>
    </citation>
    <scope>NUCLEOTIDE SEQUENCE [LARGE SCALE GENOMIC DNA]</scope>
    <source>
        <tissue evidence="1">Muscle</tissue>
    </source>
</reference>
<protein>
    <submittedName>
        <fullName evidence="1">Uncharacterized protein</fullName>
    </submittedName>
</protein>
<dbReference type="AlphaFoldDB" id="A0A5B7CF28"/>
<name>A0A5B7CF28_PORTR</name>
<dbReference type="Proteomes" id="UP000324222">
    <property type="component" value="Unassembled WGS sequence"/>
</dbReference>